<evidence type="ECO:0000256" key="1">
    <source>
        <dbReference type="SAM" id="Phobius"/>
    </source>
</evidence>
<feature type="transmembrane region" description="Helical" evidence="1">
    <location>
        <begin position="7"/>
        <end position="32"/>
    </location>
</feature>
<evidence type="ECO:0000313" key="4">
    <source>
        <dbReference type="Proteomes" id="UP000271624"/>
    </source>
</evidence>
<dbReference type="InterPro" id="IPR036514">
    <property type="entry name" value="SGNH_hydro_sf"/>
</dbReference>
<protein>
    <recommendedName>
        <fullName evidence="2">SGNH hydrolase-type esterase domain-containing protein</fullName>
    </recommendedName>
</protein>
<dbReference type="PROSITE" id="PS51257">
    <property type="entry name" value="PROKAR_LIPOPROTEIN"/>
    <property type="match status" value="1"/>
</dbReference>
<keyword evidence="1" id="KW-0812">Transmembrane</keyword>
<name>A0A433V2V1_9CYAN</name>
<dbReference type="EMBL" id="RSCL01000024">
    <property type="protein sequence ID" value="RUT00415.1"/>
    <property type="molecule type" value="Genomic_DNA"/>
</dbReference>
<dbReference type="SUPFAM" id="SSF52266">
    <property type="entry name" value="SGNH hydrolase"/>
    <property type="match status" value="1"/>
</dbReference>
<dbReference type="PANTHER" id="PTHR30383:SF5">
    <property type="entry name" value="SGNH HYDROLASE-TYPE ESTERASE DOMAIN-CONTAINING PROTEIN"/>
    <property type="match status" value="1"/>
</dbReference>
<keyword evidence="4" id="KW-1185">Reference proteome</keyword>
<feature type="domain" description="SGNH hydrolase-type esterase" evidence="2">
    <location>
        <begin position="80"/>
        <end position="237"/>
    </location>
</feature>
<dbReference type="InterPro" id="IPR051532">
    <property type="entry name" value="Ester_Hydrolysis_Enzymes"/>
</dbReference>
<dbReference type="GO" id="GO:0004622">
    <property type="term" value="F:phosphatidylcholine lysophospholipase activity"/>
    <property type="evidence" value="ECO:0007669"/>
    <property type="project" value="TreeGrafter"/>
</dbReference>
<dbReference type="InterPro" id="IPR013830">
    <property type="entry name" value="SGNH_hydro"/>
</dbReference>
<comment type="caution">
    <text evidence="3">The sequence shown here is derived from an EMBL/GenBank/DDBJ whole genome shotgun (WGS) entry which is preliminary data.</text>
</comment>
<dbReference type="Proteomes" id="UP000271624">
    <property type="component" value="Unassembled WGS sequence"/>
</dbReference>
<dbReference type="Pfam" id="PF13472">
    <property type="entry name" value="Lipase_GDSL_2"/>
    <property type="match status" value="1"/>
</dbReference>
<dbReference type="OrthoDB" id="2513075at2"/>
<evidence type="ECO:0000313" key="3">
    <source>
        <dbReference type="EMBL" id="RUT00415.1"/>
    </source>
</evidence>
<reference evidence="3" key="2">
    <citation type="journal article" date="2019" name="Genome Biol. Evol.">
        <title>Day and night: Metabolic profiles and evolutionary relationships of six axenic non-marine cyanobacteria.</title>
        <authorList>
            <person name="Will S.E."/>
            <person name="Henke P."/>
            <person name="Boedeker C."/>
            <person name="Huang S."/>
            <person name="Brinkmann H."/>
            <person name="Rohde M."/>
            <person name="Jarek M."/>
            <person name="Friedl T."/>
            <person name="Seufert S."/>
            <person name="Schumacher M."/>
            <person name="Overmann J."/>
            <person name="Neumann-Schaal M."/>
            <person name="Petersen J."/>
        </authorList>
    </citation>
    <scope>NUCLEOTIDE SEQUENCE [LARGE SCALE GENOMIC DNA]</scope>
    <source>
        <strain evidence="3">PCC 7102</strain>
    </source>
</reference>
<organism evidence="3 4">
    <name type="scientific">Dulcicalothrix desertica PCC 7102</name>
    <dbReference type="NCBI Taxonomy" id="232991"/>
    <lineage>
        <taxon>Bacteria</taxon>
        <taxon>Bacillati</taxon>
        <taxon>Cyanobacteriota</taxon>
        <taxon>Cyanophyceae</taxon>
        <taxon>Nostocales</taxon>
        <taxon>Calotrichaceae</taxon>
        <taxon>Dulcicalothrix</taxon>
    </lineage>
</organism>
<reference evidence="3" key="1">
    <citation type="submission" date="2018-12" db="EMBL/GenBank/DDBJ databases">
        <authorList>
            <person name="Will S."/>
            <person name="Neumann-Schaal M."/>
            <person name="Henke P."/>
        </authorList>
    </citation>
    <scope>NUCLEOTIDE SEQUENCE</scope>
    <source>
        <strain evidence="3">PCC 7102</strain>
    </source>
</reference>
<dbReference type="AlphaFoldDB" id="A0A433V2V1"/>
<keyword evidence="1" id="KW-1133">Transmembrane helix</keyword>
<keyword evidence="1" id="KW-0472">Membrane</keyword>
<dbReference type="Gene3D" id="3.40.50.1110">
    <property type="entry name" value="SGNH hydrolase"/>
    <property type="match status" value="1"/>
</dbReference>
<gene>
    <name evidence="3" type="ORF">DSM106972_075430</name>
</gene>
<sequence length="254" mass="29195">MAESTKILMNIITLISLSLNLLAFILACFLTIKNGGIDYWRQKFSNINISNISDVHNPPYYKHKTSQFEILPIKPNTIIFLGDSITDEGEWTELLKNPNSQNRGISGDTTERILRRLDTIIKNHPKQIFLMVGINDLHMLKKSVEATVEGYKQILNQFQEKLPNTQVYIQSVLPVNNNIYLYWADNQKVIDLNRELQNLAKQYNYKYIDIHSHLVDTQQQLGADFTSDGLHLNGKGYLIWRELLATDVTDVTDG</sequence>
<dbReference type="PANTHER" id="PTHR30383">
    <property type="entry name" value="THIOESTERASE 1/PROTEASE 1/LYSOPHOSPHOLIPASE L1"/>
    <property type="match status" value="1"/>
</dbReference>
<proteinExistence type="predicted"/>
<accession>A0A433V2V1</accession>
<evidence type="ECO:0000259" key="2">
    <source>
        <dbReference type="Pfam" id="PF13472"/>
    </source>
</evidence>